<evidence type="ECO:0000313" key="1">
    <source>
        <dbReference type="Proteomes" id="UP000694843"/>
    </source>
</evidence>
<evidence type="ECO:0000313" key="2">
    <source>
        <dbReference type="RefSeq" id="XP_018019241.2"/>
    </source>
</evidence>
<dbReference type="KEGG" id="hazt:108675727"/>
<dbReference type="AlphaFoldDB" id="A0A8B7P2H4"/>
<dbReference type="PANTHER" id="PTHR34009">
    <property type="entry name" value="PROTEIN STAR"/>
    <property type="match status" value="1"/>
</dbReference>
<dbReference type="RefSeq" id="XP_018019241.2">
    <property type="nucleotide sequence ID" value="XM_018163752.2"/>
</dbReference>
<dbReference type="GO" id="GO:0006888">
    <property type="term" value="P:endoplasmic reticulum to Golgi vesicle-mediated transport"/>
    <property type="evidence" value="ECO:0007669"/>
    <property type="project" value="TreeGrafter"/>
</dbReference>
<accession>A0A8B7P2H4</accession>
<dbReference type="GO" id="GO:0005886">
    <property type="term" value="C:plasma membrane"/>
    <property type="evidence" value="ECO:0007669"/>
    <property type="project" value="TreeGrafter"/>
</dbReference>
<dbReference type="PANTHER" id="PTHR34009:SF2">
    <property type="entry name" value="PROTEIN STAR"/>
    <property type="match status" value="1"/>
</dbReference>
<protein>
    <submittedName>
        <fullName evidence="2">Uncharacterized protein LOC108675727</fullName>
    </submittedName>
</protein>
<dbReference type="GeneID" id="108675727"/>
<proteinExistence type="predicted"/>
<dbReference type="GO" id="GO:0016197">
    <property type="term" value="P:endosomal transport"/>
    <property type="evidence" value="ECO:0007669"/>
    <property type="project" value="TreeGrafter"/>
</dbReference>
<keyword evidence="1" id="KW-1185">Reference proteome</keyword>
<feature type="non-terminal residue" evidence="2">
    <location>
        <position position="182"/>
    </location>
</feature>
<gene>
    <name evidence="2" type="primary">LOC108675727</name>
</gene>
<name>A0A8B7P2H4_HYAAZ</name>
<reference evidence="2" key="1">
    <citation type="submission" date="2025-08" db="UniProtKB">
        <authorList>
            <consortium name="RefSeq"/>
        </authorList>
    </citation>
    <scope>IDENTIFICATION</scope>
    <source>
        <tissue evidence="2">Whole organism</tissue>
    </source>
</reference>
<organism evidence="1 2">
    <name type="scientific">Hyalella azteca</name>
    <name type="common">Amphipod</name>
    <dbReference type="NCBI Taxonomy" id="294128"/>
    <lineage>
        <taxon>Eukaryota</taxon>
        <taxon>Metazoa</taxon>
        <taxon>Ecdysozoa</taxon>
        <taxon>Arthropoda</taxon>
        <taxon>Crustacea</taxon>
        <taxon>Multicrustacea</taxon>
        <taxon>Malacostraca</taxon>
        <taxon>Eumalacostraca</taxon>
        <taxon>Peracarida</taxon>
        <taxon>Amphipoda</taxon>
        <taxon>Senticaudata</taxon>
        <taxon>Talitrida</taxon>
        <taxon>Talitroidea</taxon>
        <taxon>Hyalellidae</taxon>
        <taxon>Hyalella</taxon>
    </lineage>
</organism>
<dbReference type="OrthoDB" id="6352234at2759"/>
<sequence length="182" mass="20724">MKTHQWIFSGRMQLMAMKYSRKALLLAFTGCLFLIIVTRAFTNKETVDDIETEGTLRPAMEDLFLHPDLVGKDMHDEAVIKAAQGALIAPPHDVPYHLDNPSQRFFSQHGQDIYLKEVFKDTRGGFFFEVGAFTGETYSNTLLLERELGWTGVLMEPTPNSYRALKSKNRRAHIMRACIAPD</sequence>
<dbReference type="Proteomes" id="UP000694843">
    <property type="component" value="Unplaced"/>
</dbReference>
<dbReference type="GO" id="GO:0005794">
    <property type="term" value="C:Golgi apparatus"/>
    <property type="evidence" value="ECO:0007669"/>
    <property type="project" value="TreeGrafter"/>
</dbReference>
<dbReference type="GO" id="GO:0005789">
    <property type="term" value="C:endoplasmic reticulum membrane"/>
    <property type="evidence" value="ECO:0007669"/>
    <property type="project" value="TreeGrafter"/>
</dbReference>
<dbReference type="InterPro" id="IPR053202">
    <property type="entry name" value="EGF_Rcpt_Signaling_Reg"/>
</dbReference>
<dbReference type="GO" id="GO:0031902">
    <property type="term" value="C:late endosome membrane"/>
    <property type="evidence" value="ECO:0007669"/>
    <property type="project" value="TreeGrafter"/>
</dbReference>